<feature type="domain" description="Bacterial type II secretion system protein E" evidence="5">
    <location>
        <begin position="314"/>
        <end position="328"/>
    </location>
</feature>
<organism evidence="6 7">
    <name type="scientific">Maridesulfovibrio ferrireducens</name>
    <dbReference type="NCBI Taxonomy" id="246191"/>
    <lineage>
        <taxon>Bacteria</taxon>
        <taxon>Pseudomonadati</taxon>
        <taxon>Thermodesulfobacteriota</taxon>
        <taxon>Desulfovibrionia</taxon>
        <taxon>Desulfovibrionales</taxon>
        <taxon>Desulfovibrionaceae</taxon>
        <taxon>Maridesulfovibrio</taxon>
    </lineage>
</organism>
<evidence type="ECO:0000256" key="2">
    <source>
        <dbReference type="ARBA" id="ARBA00022741"/>
    </source>
</evidence>
<comment type="similarity">
    <text evidence="1">Belongs to the GSP E family.</text>
</comment>
<dbReference type="FunFam" id="3.40.50.300:FF:000398">
    <property type="entry name" value="Type IV pilus assembly ATPase PilB"/>
    <property type="match status" value="1"/>
</dbReference>
<dbReference type="PANTHER" id="PTHR30258:SF2">
    <property type="entry name" value="COMG OPERON PROTEIN 1"/>
    <property type="match status" value="1"/>
</dbReference>
<evidence type="ECO:0000313" key="7">
    <source>
        <dbReference type="Proteomes" id="UP000199053"/>
    </source>
</evidence>
<keyword evidence="7" id="KW-1185">Reference proteome</keyword>
<dbReference type="GO" id="GO:0016887">
    <property type="term" value="F:ATP hydrolysis activity"/>
    <property type="evidence" value="ECO:0007669"/>
    <property type="project" value="TreeGrafter"/>
</dbReference>
<evidence type="ECO:0000313" key="6">
    <source>
        <dbReference type="EMBL" id="SDK52292.1"/>
    </source>
</evidence>
<dbReference type="GO" id="GO:0005886">
    <property type="term" value="C:plasma membrane"/>
    <property type="evidence" value="ECO:0007669"/>
    <property type="project" value="TreeGrafter"/>
</dbReference>
<keyword evidence="2" id="KW-0547">Nucleotide-binding</keyword>
<sequence>MSISYDLSKVPRDVVDLFLTFPQRSEFIPVEVGEREIKVLLQNESSLPMADFLAWKFGKKVVTEVVDEDQFFPLLEQALTEWEEESSIESESEEGGAGEDGEDLLGWSHDDAPIVRLVNKTMHQAIISGASDIHFEGQGNGFVVRYRQDGVLKAVKRLDRGLQPTIIARIKVMGEMDVAESRKPQDGRIFIKLGQKEVDVRVSTIPTMSGEKAVLRILDRSKNILNLEDLGLKGKDLELFRKVLAQPHGIVLVTGPTGSGKTTSLYAGLSELPREDKNIVTVEDPVEYQLSGINQVQVNKAAGMTFATTIRSFLRQDPDIILVGEIRDQETASTAVQAALTGHLVLSTLHTNDAATAVTRMLDMGIEPFLLASSLSLVLGQRLVRVNCSHCSKSISVSEHTIKLFDGMEDLPTTQTAGAGCEHCNFTGFKGRKGVYELIPVTEDMRGLIMDVVSADSIKAYAKEQGRETMADHGVRLVREGVTTLEEVARVTKQ</sequence>
<reference evidence="7" key="1">
    <citation type="submission" date="2016-10" db="EMBL/GenBank/DDBJ databases">
        <authorList>
            <person name="Varghese N."/>
            <person name="Submissions S."/>
        </authorList>
    </citation>
    <scope>NUCLEOTIDE SEQUENCE [LARGE SCALE GENOMIC DNA]</scope>
    <source>
        <strain evidence="7">DSM 16995</strain>
    </source>
</reference>
<keyword evidence="3" id="KW-0067">ATP-binding</keyword>
<evidence type="ECO:0000256" key="1">
    <source>
        <dbReference type="ARBA" id="ARBA00006611"/>
    </source>
</evidence>
<dbReference type="OrthoDB" id="9805147at2"/>
<dbReference type="InterPro" id="IPR001482">
    <property type="entry name" value="T2SS/T4SS_dom"/>
</dbReference>
<gene>
    <name evidence="6" type="ORF">SAMN05660337_0715</name>
</gene>
<dbReference type="Gene3D" id="3.40.50.300">
    <property type="entry name" value="P-loop containing nucleotide triphosphate hydrolases"/>
    <property type="match status" value="1"/>
</dbReference>
<feature type="region of interest" description="Disordered" evidence="4">
    <location>
        <begin position="82"/>
        <end position="103"/>
    </location>
</feature>
<protein>
    <submittedName>
        <fullName evidence="6">General secretion pathway protein E</fullName>
    </submittedName>
</protein>
<dbReference type="EMBL" id="FNGA01000001">
    <property type="protein sequence ID" value="SDK52292.1"/>
    <property type="molecule type" value="Genomic_DNA"/>
</dbReference>
<dbReference type="AlphaFoldDB" id="A0A1G9CL05"/>
<dbReference type="Proteomes" id="UP000199053">
    <property type="component" value="Unassembled WGS sequence"/>
</dbReference>
<dbReference type="PROSITE" id="PS00662">
    <property type="entry name" value="T2SP_E"/>
    <property type="match status" value="1"/>
</dbReference>
<name>A0A1G9CL05_9BACT</name>
<dbReference type="InterPro" id="IPR003593">
    <property type="entry name" value="AAA+_ATPase"/>
</dbReference>
<dbReference type="PANTHER" id="PTHR30258">
    <property type="entry name" value="TYPE II SECRETION SYSTEM PROTEIN GSPE-RELATED"/>
    <property type="match status" value="1"/>
</dbReference>
<evidence type="ECO:0000259" key="5">
    <source>
        <dbReference type="PROSITE" id="PS00662"/>
    </source>
</evidence>
<dbReference type="RefSeq" id="WP_092158270.1">
    <property type="nucleotide sequence ID" value="NZ_FNGA01000001.1"/>
</dbReference>
<evidence type="ECO:0000256" key="3">
    <source>
        <dbReference type="ARBA" id="ARBA00022840"/>
    </source>
</evidence>
<dbReference type="InterPro" id="IPR027417">
    <property type="entry name" value="P-loop_NTPase"/>
</dbReference>
<dbReference type="Pfam" id="PF00437">
    <property type="entry name" value="T2SSE"/>
    <property type="match status" value="1"/>
</dbReference>
<dbReference type="Gene3D" id="3.30.450.90">
    <property type="match status" value="1"/>
</dbReference>
<dbReference type="STRING" id="246191.SAMN05660337_0715"/>
<dbReference type="GO" id="GO:0005524">
    <property type="term" value="F:ATP binding"/>
    <property type="evidence" value="ECO:0007669"/>
    <property type="project" value="UniProtKB-KW"/>
</dbReference>
<accession>A0A1G9CL05</accession>
<proteinExistence type="inferred from homology"/>
<dbReference type="CDD" id="cd01129">
    <property type="entry name" value="PulE-GspE-like"/>
    <property type="match status" value="1"/>
</dbReference>
<dbReference type="SMART" id="SM00382">
    <property type="entry name" value="AAA"/>
    <property type="match status" value="1"/>
</dbReference>
<dbReference type="SUPFAM" id="SSF52540">
    <property type="entry name" value="P-loop containing nucleoside triphosphate hydrolases"/>
    <property type="match status" value="1"/>
</dbReference>
<evidence type="ECO:0000256" key="4">
    <source>
        <dbReference type="SAM" id="MobiDB-lite"/>
    </source>
</evidence>